<feature type="short sequence motif" description="DGA/G" evidence="1">
    <location>
        <begin position="204"/>
        <end position="206"/>
    </location>
</feature>
<dbReference type="InterPro" id="IPR050301">
    <property type="entry name" value="NTE"/>
</dbReference>
<dbReference type="GO" id="GO:0016042">
    <property type="term" value="P:lipid catabolic process"/>
    <property type="evidence" value="ECO:0007669"/>
    <property type="project" value="UniProtKB-UniRule"/>
</dbReference>
<dbReference type="GO" id="GO:0016787">
    <property type="term" value="F:hydrolase activity"/>
    <property type="evidence" value="ECO:0007669"/>
    <property type="project" value="UniProtKB-UniRule"/>
</dbReference>
<organism evidence="2 3">
    <name type="scientific">Piscinibacter gummiphilus</name>
    <dbReference type="NCBI Taxonomy" id="946333"/>
    <lineage>
        <taxon>Bacteria</taxon>
        <taxon>Pseudomonadati</taxon>
        <taxon>Pseudomonadota</taxon>
        <taxon>Betaproteobacteria</taxon>
        <taxon>Burkholderiales</taxon>
        <taxon>Sphaerotilaceae</taxon>
        <taxon>Piscinibacter</taxon>
    </lineage>
</organism>
<dbReference type="InterPro" id="IPR002641">
    <property type="entry name" value="PNPLA_dom"/>
</dbReference>
<dbReference type="OrthoDB" id="9770965at2"/>
<protein>
    <submittedName>
        <fullName evidence="2">Patatin</fullName>
    </submittedName>
</protein>
<keyword evidence="1" id="KW-0443">Lipid metabolism</keyword>
<accession>A0A1W6L347</accession>
<reference evidence="2 3" key="1">
    <citation type="submission" date="2016-04" db="EMBL/GenBank/DDBJ databases">
        <title>Complete genome sequence of natural rubber-degrading, novel Gram-negative bacterium, Rhizobacter gummiphilus strain NS21.</title>
        <authorList>
            <person name="Tabata M."/>
            <person name="Kasai D."/>
            <person name="Fukuda M."/>
        </authorList>
    </citation>
    <scope>NUCLEOTIDE SEQUENCE [LARGE SCALE GENOMIC DNA]</scope>
    <source>
        <strain evidence="2 3">NS21</strain>
    </source>
</reference>
<dbReference type="PANTHER" id="PTHR14226">
    <property type="entry name" value="NEUROPATHY TARGET ESTERASE/SWISS CHEESE D.MELANOGASTER"/>
    <property type="match status" value="1"/>
</dbReference>
<proteinExistence type="predicted"/>
<keyword evidence="3" id="KW-1185">Reference proteome</keyword>
<name>A0A1W6L347_9BURK</name>
<feature type="active site" description="Proton acceptor" evidence="1">
    <location>
        <position position="204"/>
    </location>
</feature>
<keyword evidence="1" id="KW-0442">Lipid degradation</keyword>
<dbReference type="SUPFAM" id="SSF52151">
    <property type="entry name" value="FabD/lysophospholipase-like"/>
    <property type="match status" value="1"/>
</dbReference>
<dbReference type="AlphaFoldDB" id="A0A1W6L347"/>
<dbReference type="PROSITE" id="PS51635">
    <property type="entry name" value="PNPLA"/>
    <property type="match status" value="1"/>
</dbReference>
<evidence type="ECO:0000313" key="3">
    <source>
        <dbReference type="Proteomes" id="UP000193427"/>
    </source>
</evidence>
<gene>
    <name evidence="2" type="ORF">A4W93_01120</name>
</gene>
<feature type="short sequence motif" description="GXGXXG" evidence="1">
    <location>
        <begin position="22"/>
        <end position="27"/>
    </location>
</feature>
<evidence type="ECO:0000256" key="1">
    <source>
        <dbReference type="PROSITE-ProRule" id="PRU01161"/>
    </source>
</evidence>
<dbReference type="EMBL" id="CP015118">
    <property type="protein sequence ID" value="ARN18630.1"/>
    <property type="molecule type" value="Genomic_DNA"/>
</dbReference>
<dbReference type="Proteomes" id="UP000193427">
    <property type="component" value="Chromosome"/>
</dbReference>
<dbReference type="PANTHER" id="PTHR14226:SF78">
    <property type="entry name" value="SLR0060 PROTEIN"/>
    <property type="match status" value="1"/>
</dbReference>
<evidence type="ECO:0000313" key="2">
    <source>
        <dbReference type="EMBL" id="ARN18630.1"/>
    </source>
</evidence>
<dbReference type="InterPro" id="IPR016035">
    <property type="entry name" value="Acyl_Trfase/lysoPLipase"/>
</dbReference>
<feature type="short sequence motif" description="GXSXG" evidence="1">
    <location>
        <begin position="50"/>
        <end position="54"/>
    </location>
</feature>
<dbReference type="Gene3D" id="3.40.1090.10">
    <property type="entry name" value="Cytosolic phospholipase A2 catalytic domain"/>
    <property type="match status" value="1"/>
</dbReference>
<dbReference type="RefSeq" id="WP_085748861.1">
    <property type="nucleotide sequence ID" value="NZ_BSPR01000010.1"/>
</dbReference>
<sequence>MAAAERPDPTPPDRQIDLALQGGGSHGAFTWGVLDRLLEDEHIHFQGVSGTSAGALNAAVLATGYQQVGRDGARQALKAFWQDVSRSGSVFAPFSASKVNTVTDSFSLDMLPGYKWANSFFRSFSPYEFNPLNLNPLRDVLRRHVDEGAIRDCALHLFITATSVRTGQPRVFTGKDLSLDALLASACLPLLFQAVQIGDDAYWDGGYTGNPALYPLIYETESLDILLVRINPLVREGVPKRSEDIMDRINEITFNASLMSEMRAIAFVSRLVREGHLDPGRYKDLRLHMVADDKGLVAFGSASKLNTEWSFLEQLFELGRASANQWLKKHRDDIGVKATLDIDKEFLKASKKPKG</sequence>
<keyword evidence="1" id="KW-0378">Hydrolase</keyword>
<dbReference type="Pfam" id="PF01734">
    <property type="entry name" value="Patatin"/>
    <property type="match status" value="1"/>
</dbReference>
<feature type="active site" description="Nucleophile" evidence="1">
    <location>
        <position position="52"/>
    </location>
</feature>
<dbReference type="STRING" id="946333.A4W93_01120"/>
<dbReference type="KEGG" id="rgu:A4W93_01120"/>